<dbReference type="Proteomes" id="UP000238196">
    <property type="component" value="Unassembled WGS sequence"/>
</dbReference>
<dbReference type="SUPFAM" id="SSF53756">
    <property type="entry name" value="UDP-Glycosyltransferase/glycogen phosphorylase"/>
    <property type="match status" value="1"/>
</dbReference>
<dbReference type="EMBL" id="PRLP01000015">
    <property type="protein sequence ID" value="PPC78430.1"/>
    <property type="molecule type" value="Genomic_DNA"/>
</dbReference>
<dbReference type="AlphaFoldDB" id="A0A2S5KUJ5"/>
<dbReference type="OrthoDB" id="6405702at2"/>
<organism evidence="1 2">
    <name type="scientific">Proteobacteria bacterium 228</name>
    <dbReference type="NCBI Taxonomy" id="2083153"/>
    <lineage>
        <taxon>Bacteria</taxon>
        <taxon>Pseudomonadati</taxon>
        <taxon>Pseudomonadota</taxon>
    </lineage>
</organism>
<comment type="caution">
    <text evidence="1">The sequence shown here is derived from an EMBL/GenBank/DDBJ whole genome shotgun (WGS) entry which is preliminary data.</text>
</comment>
<protein>
    <submittedName>
        <fullName evidence="1">Uncharacterized protein</fullName>
    </submittedName>
</protein>
<sequence length="639" mass="72232">MMANVRKTKLGFCISRNAAINHLVALFSSLKEYDQFSCVLLCNNSDFDENRAWYEKNFDCNDLKRYHSGDADLDVYDFIFMTESNCDSYADFPASVTKIGLPHGIDIPLDQTVITYGGGYSFDYVLGAREEQGLDHDRYMDIFPPQVRSHKENTVIKIPFGAVKLDLFLDAVTSTNDDASIIYHISYISIEASWVEGLILPTLKSLLDSFPEYRVVFRPHHSDRQHPIVQQCCEMGKRYSNFLFSDADSYVDDYASARVMVCHRPYSLHLFGLATGRPVLLCHPDGQLVEVVDPMFIPASQSEFIGKLKDVLDREEQRIVGVEKRQELCRQAGIYHPGSSVKYLVKCLESITEQRSQPDWCIFPLDSGRTISLREFMTLQLLSQRPANMSWVAQWQKNVAAPVALLFAADSYARAQGLHLYYFQLALRYFYRLTQLAVLPDPVAQLADYWWHKRGVEVLKRVLQDSVLTATKVSDEVSWLSKHFSGFPTHSGTPSIIGKYPSASGHTLIDLGSGQVSHYCGAVRLYGAGNFADVLLREMLKDNTAMSKLDIAAIYDSDTNKVGGVFHGFRVCAVDDLCLDTMPILIASQAFIPEIYAKLRIKLGEEVRLFAVSNDDVIMNFFSLIEYVEESGSFMNELK</sequence>
<evidence type="ECO:0000313" key="2">
    <source>
        <dbReference type="Proteomes" id="UP000238196"/>
    </source>
</evidence>
<proteinExistence type="predicted"/>
<evidence type="ECO:0000313" key="1">
    <source>
        <dbReference type="EMBL" id="PPC78430.1"/>
    </source>
</evidence>
<name>A0A2S5KUJ5_9PROT</name>
<reference evidence="1 2" key="1">
    <citation type="submission" date="2018-02" db="EMBL/GenBank/DDBJ databases">
        <title>novel marine gammaproteobacteria from coastal saline agro ecosystem.</title>
        <authorList>
            <person name="Krishnan R."/>
            <person name="Ramesh Kumar N."/>
        </authorList>
    </citation>
    <scope>NUCLEOTIDE SEQUENCE [LARGE SCALE GENOMIC DNA]</scope>
    <source>
        <strain evidence="1 2">228</strain>
    </source>
</reference>
<accession>A0A2S5KUJ5</accession>
<gene>
    <name evidence="1" type="ORF">C4K68_05090</name>
</gene>